<feature type="region of interest" description="Disordered" evidence="1">
    <location>
        <begin position="134"/>
        <end position="154"/>
    </location>
</feature>
<organism evidence="3 4">
    <name type="scientific">Nocardia fluminea</name>
    <dbReference type="NCBI Taxonomy" id="134984"/>
    <lineage>
        <taxon>Bacteria</taxon>
        <taxon>Bacillati</taxon>
        <taxon>Actinomycetota</taxon>
        <taxon>Actinomycetes</taxon>
        <taxon>Mycobacteriales</taxon>
        <taxon>Nocardiaceae</taxon>
        <taxon>Nocardia</taxon>
    </lineage>
</organism>
<name>A0A2N3V563_9NOCA</name>
<dbReference type="RefSeq" id="WP_101468935.1">
    <property type="nucleotide sequence ID" value="NZ_PJMW01000003.1"/>
</dbReference>
<evidence type="ECO:0000256" key="2">
    <source>
        <dbReference type="SAM" id="Phobius"/>
    </source>
</evidence>
<feature type="transmembrane region" description="Helical" evidence="2">
    <location>
        <begin position="77"/>
        <end position="97"/>
    </location>
</feature>
<keyword evidence="2" id="KW-0812">Transmembrane</keyword>
<feature type="transmembrane region" description="Helical" evidence="2">
    <location>
        <begin position="7"/>
        <end position="27"/>
    </location>
</feature>
<dbReference type="OrthoDB" id="4578894at2"/>
<evidence type="ECO:0000313" key="4">
    <source>
        <dbReference type="Proteomes" id="UP000233766"/>
    </source>
</evidence>
<reference evidence="3 4" key="1">
    <citation type="submission" date="2017-12" db="EMBL/GenBank/DDBJ databases">
        <title>Sequencing the genomes of 1000 Actinobacteria strains.</title>
        <authorList>
            <person name="Klenk H.-P."/>
        </authorList>
    </citation>
    <scope>NUCLEOTIDE SEQUENCE [LARGE SCALE GENOMIC DNA]</scope>
    <source>
        <strain evidence="3 4">DSM 44489</strain>
    </source>
</reference>
<evidence type="ECO:0000256" key="1">
    <source>
        <dbReference type="SAM" id="MobiDB-lite"/>
    </source>
</evidence>
<dbReference type="Proteomes" id="UP000233766">
    <property type="component" value="Unassembled WGS sequence"/>
</dbReference>
<gene>
    <name evidence="3" type="ORF">ATK86_7171</name>
</gene>
<comment type="caution">
    <text evidence="3">The sequence shown here is derived from an EMBL/GenBank/DDBJ whole genome shotgun (WGS) entry which is preliminary data.</text>
</comment>
<feature type="transmembrane region" description="Helical" evidence="2">
    <location>
        <begin position="47"/>
        <end position="65"/>
    </location>
</feature>
<dbReference type="EMBL" id="PJMW01000003">
    <property type="protein sequence ID" value="PKV76768.1"/>
    <property type="molecule type" value="Genomic_DNA"/>
</dbReference>
<keyword evidence="4" id="KW-1185">Reference proteome</keyword>
<feature type="transmembrane region" description="Helical" evidence="2">
    <location>
        <begin position="113"/>
        <end position="130"/>
    </location>
</feature>
<feature type="region of interest" description="Disordered" evidence="1">
    <location>
        <begin position="214"/>
        <end position="239"/>
    </location>
</feature>
<accession>A0A2N3V563</accession>
<feature type="compositionally biased region" description="Pro residues" evidence="1">
    <location>
        <begin position="134"/>
        <end position="143"/>
    </location>
</feature>
<evidence type="ECO:0000313" key="3">
    <source>
        <dbReference type="EMBL" id="PKV76768.1"/>
    </source>
</evidence>
<keyword evidence="2" id="KW-0472">Membrane</keyword>
<dbReference type="AlphaFoldDB" id="A0A2N3V563"/>
<sequence>MSIKGRAAGAAAVAAVTCLVIWFIVGFGGLPTSSDHEPDQTYYPDGWYLATIVSLAAALVTTVVIDRAVGVVSSKATAGFFLGFMLGIVVFLIRFPWGNLDLGGGQAFSLLDWWLAPILAVAFYLGGALLDRPQPTPAAPPSSSPRAGGVTHSSGSGNAFDTVVARVAAQKQQATRETQAAQSARLTEAHQVADELSALLRTLAEHVNQYVGPETFQVGPRGRKAERRSPAGWPLTGGERSSAAGYHLATFLAADGRVWQYSYSGPGSPVNAEYIDLRAMFEMSSSYRLSGVTFSKRVGGGLGASIGKDPSQPVDPTEAVARMAVEIIEGGHQA</sequence>
<proteinExistence type="predicted"/>
<keyword evidence="2" id="KW-1133">Transmembrane helix</keyword>
<protein>
    <submittedName>
        <fullName evidence="3">Uncharacterized protein</fullName>
    </submittedName>
</protein>